<gene>
    <name evidence="1" type="ORF">NMU03_13700</name>
</gene>
<dbReference type="RefSeq" id="WP_290142407.1">
    <property type="nucleotide sequence ID" value="NZ_CP101620.1"/>
</dbReference>
<dbReference type="Proteomes" id="UP001060112">
    <property type="component" value="Chromosome"/>
</dbReference>
<evidence type="ECO:0000313" key="1">
    <source>
        <dbReference type="EMBL" id="UTY40927.1"/>
    </source>
</evidence>
<dbReference type="EMBL" id="CP101620">
    <property type="protein sequence ID" value="UTY40927.1"/>
    <property type="molecule type" value="Genomic_DNA"/>
</dbReference>
<keyword evidence="2" id="KW-1185">Reference proteome</keyword>
<sequence length="79" mass="9845">MKVYSIEELHLGFIDQTIDISSYYQELYQETIFQQNRCHAFVTITNQIEKRNFSRFITRWYSLCFKRQYQYSQYIYDSL</sequence>
<proteinExistence type="predicted"/>
<accession>A0ABY5I811</accession>
<protein>
    <submittedName>
        <fullName evidence="1">Uncharacterized protein</fullName>
    </submittedName>
</protein>
<name>A0ABY5I811_9FIRM</name>
<evidence type="ECO:0000313" key="2">
    <source>
        <dbReference type="Proteomes" id="UP001060112"/>
    </source>
</evidence>
<organism evidence="1 2">
    <name type="scientific">Allocoprobacillus halotolerans</name>
    <dbReference type="NCBI Taxonomy" id="2944914"/>
    <lineage>
        <taxon>Bacteria</taxon>
        <taxon>Bacillati</taxon>
        <taxon>Bacillota</taxon>
        <taxon>Erysipelotrichia</taxon>
        <taxon>Erysipelotrichales</taxon>
        <taxon>Erysipelotrichaceae</taxon>
        <taxon>Allocoprobacillus</taxon>
    </lineage>
</organism>
<reference evidence="1" key="1">
    <citation type="submission" date="2022-07" db="EMBL/GenBank/DDBJ databases">
        <title>Faecal culturing of patients with breast cancer.</title>
        <authorList>
            <person name="Teng N.M.Y."/>
            <person name="Kiu R."/>
            <person name="Evans R."/>
            <person name="Baker D.J."/>
            <person name="Zenner C."/>
            <person name="Robinson S.D."/>
            <person name="Hall L.J."/>
        </authorList>
    </citation>
    <scope>NUCLEOTIDE SEQUENCE</scope>
    <source>
        <strain evidence="1">LH1062</strain>
    </source>
</reference>